<evidence type="ECO:0000256" key="4">
    <source>
        <dbReference type="ARBA" id="ARBA00023136"/>
    </source>
</evidence>
<dbReference type="EMBL" id="JACJVJ010000002">
    <property type="protein sequence ID" value="MBC2778682.1"/>
    <property type="molecule type" value="Genomic_DNA"/>
</dbReference>
<dbReference type="InterPro" id="IPR023380">
    <property type="entry name" value="DsbB-like_sf"/>
</dbReference>
<gene>
    <name evidence="6" type="ORF">H6P80_13745</name>
</gene>
<dbReference type="GO" id="GO:0016020">
    <property type="term" value="C:membrane"/>
    <property type="evidence" value="ECO:0007669"/>
    <property type="project" value="UniProtKB-SubCell"/>
</dbReference>
<keyword evidence="3 5" id="KW-1133">Transmembrane helix</keyword>
<feature type="transmembrane region" description="Helical" evidence="5">
    <location>
        <begin position="124"/>
        <end position="149"/>
    </location>
</feature>
<dbReference type="Pfam" id="PF02600">
    <property type="entry name" value="DsbB"/>
    <property type="match status" value="1"/>
</dbReference>
<evidence type="ECO:0000313" key="6">
    <source>
        <dbReference type="EMBL" id="MBC2778682.1"/>
    </source>
</evidence>
<evidence type="ECO:0000256" key="2">
    <source>
        <dbReference type="ARBA" id="ARBA00022692"/>
    </source>
</evidence>
<evidence type="ECO:0000256" key="1">
    <source>
        <dbReference type="ARBA" id="ARBA00004141"/>
    </source>
</evidence>
<dbReference type="PIRSF" id="PIRSF033913">
    <property type="entry name" value="S-S_format_DsbB"/>
    <property type="match status" value="1"/>
</dbReference>
<sequence>MTSDALARTLALATPVALLAGALGSQYIGGLYPCDMCHWQRWPHYAAVPLALLAILLRAQPIGTIMLWLAALAIFASGAIGLFHAGVEYGWWEGLTTCSTTSSGGDFMNDILAAPIISCDQPQWTLFGISLAGFNAIISIGAAMVIAWLTTRKA</sequence>
<protein>
    <submittedName>
        <fullName evidence="6">Disulfide bond formation protein B</fullName>
    </submittedName>
</protein>
<dbReference type="RefSeq" id="WP_185801921.1">
    <property type="nucleotide sequence ID" value="NZ_JACJVJ010000002.1"/>
</dbReference>
<evidence type="ECO:0000256" key="5">
    <source>
        <dbReference type="SAM" id="Phobius"/>
    </source>
</evidence>
<comment type="subcellular location">
    <subcellularLocation>
        <location evidence="1">Membrane</location>
        <topology evidence="1">Multi-pass membrane protein</topology>
    </subcellularLocation>
</comment>
<dbReference type="AlphaFoldDB" id="A0A842I0D5"/>
<keyword evidence="7" id="KW-1185">Reference proteome</keyword>
<keyword evidence="4 5" id="KW-0472">Membrane</keyword>
<dbReference type="SUPFAM" id="SSF158442">
    <property type="entry name" value="DsbB-like"/>
    <property type="match status" value="1"/>
</dbReference>
<proteinExistence type="predicted"/>
<name>A0A842I0D5_9SPHN</name>
<feature type="transmembrane region" description="Helical" evidence="5">
    <location>
        <begin position="66"/>
        <end position="87"/>
    </location>
</feature>
<dbReference type="GO" id="GO:0006457">
    <property type="term" value="P:protein folding"/>
    <property type="evidence" value="ECO:0007669"/>
    <property type="project" value="InterPro"/>
</dbReference>
<dbReference type="InterPro" id="IPR024199">
    <property type="entry name" value="Uncharacterised_DsbB"/>
</dbReference>
<keyword evidence="2 5" id="KW-0812">Transmembrane</keyword>
<evidence type="ECO:0000313" key="7">
    <source>
        <dbReference type="Proteomes" id="UP000564378"/>
    </source>
</evidence>
<accession>A0A842I0D5</accession>
<dbReference type="Proteomes" id="UP000564378">
    <property type="component" value="Unassembled WGS sequence"/>
</dbReference>
<dbReference type="Gene3D" id="1.20.1550.10">
    <property type="entry name" value="DsbB-like"/>
    <property type="match status" value="1"/>
</dbReference>
<dbReference type="GO" id="GO:0015035">
    <property type="term" value="F:protein-disulfide reductase activity"/>
    <property type="evidence" value="ECO:0007669"/>
    <property type="project" value="InterPro"/>
</dbReference>
<organism evidence="6 7">
    <name type="scientific">Parasphingopyxis marina</name>
    <dbReference type="NCBI Taxonomy" id="2761622"/>
    <lineage>
        <taxon>Bacteria</taxon>
        <taxon>Pseudomonadati</taxon>
        <taxon>Pseudomonadota</taxon>
        <taxon>Alphaproteobacteria</taxon>
        <taxon>Sphingomonadales</taxon>
        <taxon>Sphingomonadaceae</taxon>
        <taxon>Parasphingopyxis</taxon>
    </lineage>
</organism>
<comment type="caution">
    <text evidence="6">The sequence shown here is derived from an EMBL/GenBank/DDBJ whole genome shotgun (WGS) entry which is preliminary data.</text>
</comment>
<evidence type="ECO:0000256" key="3">
    <source>
        <dbReference type="ARBA" id="ARBA00022989"/>
    </source>
</evidence>
<dbReference type="InterPro" id="IPR003752">
    <property type="entry name" value="DiS_bond_form_DsbB/BdbC"/>
</dbReference>
<reference evidence="6 7" key="1">
    <citation type="submission" date="2020-08" db="EMBL/GenBank/DDBJ databases">
        <title>Draft genome sequence of Parasphingopyxis sp. GrpM-11.</title>
        <authorList>
            <person name="Oh J."/>
            <person name="Roh D.-H."/>
        </authorList>
    </citation>
    <scope>NUCLEOTIDE SEQUENCE [LARGE SCALE GENOMIC DNA]</scope>
    <source>
        <strain evidence="6 7">GrpM-11</strain>
    </source>
</reference>